<gene>
    <name evidence="1" type="ORF">J2S19_000117</name>
</gene>
<reference evidence="1 2" key="1">
    <citation type="submission" date="2023-07" db="EMBL/GenBank/DDBJ databases">
        <title>Genomic Encyclopedia of Type Strains, Phase IV (KMG-IV): sequencing the most valuable type-strain genomes for metagenomic binning, comparative biology and taxonomic classification.</title>
        <authorList>
            <person name="Goeker M."/>
        </authorList>
    </citation>
    <scope>NUCLEOTIDE SEQUENCE [LARGE SCALE GENOMIC DNA]</scope>
    <source>
        <strain evidence="1 2">DSM 29005</strain>
    </source>
</reference>
<comment type="caution">
    <text evidence="1">The sequence shown here is derived from an EMBL/GenBank/DDBJ whole genome shotgun (WGS) entry which is preliminary data.</text>
</comment>
<evidence type="ECO:0000313" key="2">
    <source>
        <dbReference type="Proteomes" id="UP001234495"/>
    </source>
</evidence>
<dbReference type="RefSeq" id="WP_307335608.1">
    <property type="nucleotide sequence ID" value="NZ_JAUSUD010000001.1"/>
</dbReference>
<evidence type="ECO:0000313" key="1">
    <source>
        <dbReference type="EMBL" id="MDQ0228867.1"/>
    </source>
</evidence>
<keyword evidence="2" id="KW-1185">Reference proteome</keyword>
<proteinExistence type="predicted"/>
<sequence>MEHNDMPLTRAVMYLFNVENCTLSWALTSRKNPHKQEVIDFKHYFGEEVNGEILYSKKKIDTFLEEHISFEQFVELIKDFASERNKKINAIKEKCNLIGINYVSFGNRLNYTFLLKNDVDILLEYIKRVNKQPNKLYTGDEIVQELGLGRDKKEKLFEEYNIVPFITLKIDKYFHEEQLLYLKKIQQDLLHKIKQHYYTYADIKELTGGRRQLTPKLMEDQDEILYPFPVICKIKGEDYDYTYNETLISKQPVQDWIQKIKDDMKKAETFDKYLHSNPYQAYLELIDYFGIKFSDTSEFTRFHWMDFVRRSINKANQEEKKFKSTIILFVNITDLLSKFCHQKDIFKFSTKAILLGLFEEAVPLGWQLRLFSFIFNLTEVCRQAGISKLGYDIKDIPNPKHKIGVQDKTIYTIDEFFQLLDFVKNIPLHKEKAIEAAQKEMRGEKPIINYANMWTYATILLNNAWRSDDVLAFPKLPESFFPHISLEWLKENELSQDDTIFIADYYRGLPYRHGKTNAKRYFTISDELMQPFAYAVLISTVIQREMHPLSDRLFALVHKHSIYTYNHNAFFQSFDSEGNFIFRGLKTNRTLMSYMVSVVGQLTKRNPVELVKFLRSHSDIEITNIYLEVPPDKVDEISEHLFSLDNFGFVYDSATTLLFQKDKEDKSKQLHQVALLKEQYTIEKLEGLAGFLNCIYEERNIVSDIINEMPIEELKLKHTLLKLGLSPSKSEDFQCLVGEENCPFGTRACEGCALNVPNIHTLSSINHRIHYKLSEFERFFETTPLEGEKTRLANQLFIERELLKFAIQKFGRERVDRFITGGIDGINQRFSRIPGFKEYLTIEERDVFQ</sequence>
<protein>
    <submittedName>
        <fullName evidence="1">Uncharacterized protein</fullName>
    </submittedName>
</protein>
<name>A0ABT9Z9F0_9BACI</name>
<dbReference type="Proteomes" id="UP001234495">
    <property type="component" value="Unassembled WGS sequence"/>
</dbReference>
<dbReference type="EMBL" id="JAUSUD010000001">
    <property type="protein sequence ID" value="MDQ0228867.1"/>
    <property type="molecule type" value="Genomic_DNA"/>
</dbReference>
<accession>A0ABT9Z9F0</accession>
<organism evidence="1 2">
    <name type="scientific">Metabacillus malikii</name>
    <dbReference type="NCBI Taxonomy" id="1504265"/>
    <lineage>
        <taxon>Bacteria</taxon>
        <taxon>Bacillati</taxon>
        <taxon>Bacillota</taxon>
        <taxon>Bacilli</taxon>
        <taxon>Bacillales</taxon>
        <taxon>Bacillaceae</taxon>
        <taxon>Metabacillus</taxon>
    </lineage>
</organism>